<feature type="domain" description="ABC transporter" evidence="7">
    <location>
        <begin position="6"/>
        <end position="228"/>
    </location>
</feature>
<dbReference type="Pfam" id="PF00005">
    <property type="entry name" value="ABC_tran"/>
    <property type="match status" value="1"/>
</dbReference>
<dbReference type="InterPro" id="IPR017871">
    <property type="entry name" value="ABC_transporter-like_CS"/>
</dbReference>
<dbReference type="GO" id="GO:0022857">
    <property type="term" value="F:transmembrane transporter activity"/>
    <property type="evidence" value="ECO:0007669"/>
    <property type="project" value="InterPro"/>
</dbReference>
<evidence type="ECO:0000313" key="8">
    <source>
        <dbReference type="EMBL" id="SFR49796.1"/>
    </source>
</evidence>
<dbReference type="GO" id="GO:0017004">
    <property type="term" value="P:cytochrome complex assembly"/>
    <property type="evidence" value="ECO:0007669"/>
    <property type="project" value="UniProtKB-KW"/>
</dbReference>
<evidence type="ECO:0000259" key="7">
    <source>
        <dbReference type="PROSITE" id="PS50893"/>
    </source>
</evidence>
<keyword evidence="1" id="KW-0813">Transport</keyword>
<evidence type="ECO:0000256" key="4">
    <source>
        <dbReference type="ARBA" id="ARBA00022840"/>
    </source>
</evidence>
<keyword evidence="9" id="KW-1185">Reference proteome</keyword>
<keyword evidence="6" id="KW-0472">Membrane</keyword>
<dbReference type="EMBL" id="FOYW01000001">
    <property type="protein sequence ID" value="SFR49796.1"/>
    <property type="molecule type" value="Genomic_DNA"/>
</dbReference>
<dbReference type="GO" id="GO:0016887">
    <property type="term" value="F:ATP hydrolysis activity"/>
    <property type="evidence" value="ECO:0007669"/>
    <property type="project" value="InterPro"/>
</dbReference>
<keyword evidence="2" id="KW-0547">Nucleotide-binding</keyword>
<dbReference type="PANTHER" id="PTHR43499">
    <property type="entry name" value="ABC TRANSPORTER I FAMILY MEMBER 1"/>
    <property type="match status" value="1"/>
</dbReference>
<dbReference type="NCBIfam" id="TIGR01189">
    <property type="entry name" value="ccmA"/>
    <property type="match status" value="1"/>
</dbReference>
<evidence type="ECO:0000256" key="1">
    <source>
        <dbReference type="ARBA" id="ARBA00022448"/>
    </source>
</evidence>
<dbReference type="SMART" id="SM00382">
    <property type="entry name" value="AAA"/>
    <property type="match status" value="1"/>
</dbReference>
<name>A0A1I6H5I8_9GAMM</name>
<dbReference type="AlphaFoldDB" id="A0A1I6H5I8"/>
<keyword evidence="5" id="KW-1278">Translocase</keyword>
<evidence type="ECO:0000313" key="9">
    <source>
        <dbReference type="Proteomes" id="UP000198644"/>
    </source>
</evidence>
<proteinExistence type="predicted"/>
<accession>A0A1I6H5I8</accession>
<protein>
    <submittedName>
        <fullName evidence="8">Heme exporter protein A</fullName>
    </submittedName>
</protein>
<gene>
    <name evidence="8" type="ORF">SAMN05216203_0913</name>
</gene>
<dbReference type="Gene3D" id="3.40.50.300">
    <property type="entry name" value="P-loop containing nucleotide triphosphate hydrolases"/>
    <property type="match status" value="1"/>
</dbReference>
<keyword evidence="3" id="KW-0201">Cytochrome c-type biogenesis</keyword>
<keyword evidence="4" id="KW-0067">ATP-binding</keyword>
<organism evidence="8 9">
    <name type="scientific">Marinobacter daqiaonensis</name>
    <dbReference type="NCBI Taxonomy" id="650891"/>
    <lineage>
        <taxon>Bacteria</taxon>
        <taxon>Pseudomonadati</taxon>
        <taxon>Pseudomonadota</taxon>
        <taxon>Gammaproteobacteria</taxon>
        <taxon>Pseudomonadales</taxon>
        <taxon>Marinobacteraceae</taxon>
        <taxon>Marinobacter</taxon>
    </lineage>
</organism>
<dbReference type="STRING" id="650891.SAMN05216203_0913"/>
<sequence length="228" mass="25398">MTEPLLQADHLLKAECLECERDGRFLFRDLSFSIVPGTLTRVEGPNGSGKTTLLRILAGLNDNWSGQVLWRGRPRHRQWESVRRNLLYLGHRPGIKALLTPLENLQALAAGRQAVTNRILEQALAQVGLGPWCHVPCQNLSAGQKRRVALARLLFADEPLWLLDEAFTALDVDAVAAVENLLLDQVRRGGAVVMTTHHEPSLRNMNRIRLGTVIEQGEPSSQLQQEDA</sequence>
<dbReference type="OrthoDB" id="9800654at2"/>
<dbReference type="PROSITE" id="PS00211">
    <property type="entry name" value="ABC_TRANSPORTER_1"/>
    <property type="match status" value="1"/>
</dbReference>
<dbReference type="GO" id="GO:0005524">
    <property type="term" value="F:ATP binding"/>
    <property type="evidence" value="ECO:0007669"/>
    <property type="project" value="UniProtKB-KW"/>
</dbReference>
<dbReference type="RefSeq" id="WP_092009280.1">
    <property type="nucleotide sequence ID" value="NZ_FOYW01000001.1"/>
</dbReference>
<dbReference type="SUPFAM" id="SSF52540">
    <property type="entry name" value="P-loop containing nucleoside triphosphate hydrolases"/>
    <property type="match status" value="1"/>
</dbReference>
<evidence type="ECO:0000256" key="3">
    <source>
        <dbReference type="ARBA" id="ARBA00022748"/>
    </source>
</evidence>
<dbReference type="InterPro" id="IPR003439">
    <property type="entry name" value="ABC_transporter-like_ATP-bd"/>
</dbReference>
<dbReference type="PROSITE" id="PS50893">
    <property type="entry name" value="ABC_TRANSPORTER_2"/>
    <property type="match status" value="1"/>
</dbReference>
<dbReference type="InterPro" id="IPR003593">
    <property type="entry name" value="AAA+_ATPase"/>
</dbReference>
<dbReference type="NCBIfam" id="NF010061">
    <property type="entry name" value="PRK13538.1"/>
    <property type="match status" value="1"/>
</dbReference>
<dbReference type="InterPro" id="IPR005895">
    <property type="entry name" value="ABC_transptr_haem_export_CcmA"/>
</dbReference>
<dbReference type="InterPro" id="IPR027417">
    <property type="entry name" value="P-loop_NTPase"/>
</dbReference>
<evidence type="ECO:0000256" key="2">
    <source>
        <dbReference type="ARBA" id="ARBA00022741"/>
    </source>
</evidence>
<dbReference type="Proteomes" id="UP000198644">
    <property type="component" value="Unassembled WGS sequence"/>
</dbReference>
<reference evidence="8 9" key="1">
    <citation type="submission" date="2016-10" db="EMBL/GenBank/DDBJ databases">
        <authorList>
            <person name="de Groot N.N."/>
        </authorList>
    </citation>
    <scope>NUCLEOTIDE SEQUENCE [LARGE SCALE GENOMIC DNA]</scope>
    <source>
        <strain evidence="8 9">CGMCC 1.9167</strain>
    </source>
</reference>
<evidence type="ECO:0000256" key="6">
    <source>
        <dbReference type="ARBA" id="ARBA00023136"/>
    </source>
</evidence>
<dbReference type="PANTHER" id="PTHR43499:SF1">
    <property type="entry name" value="ABC TRANSPORTER I FAMILY MEMBER 1"/>
    <property type="match status" value="1"/>
</dbReference>
<evidence type="ECO:0000256" key="5">
    <source>
        <dbReference type="ARBA" id="ARBA00022967"/>
    </source>
</evidence>